<dbReference type="HOGENOM" id="CLU_101141_4_1_7"/>
<accession>Q3A275</accession>
<dbReference type="RefSeq" id="WP_011342051.1">
    <property type="nucleotide sequence ID" value="NC_007498.2"/>
</dbReference>
<evidence type="ECO:0000313" key="4">
    <source>
        <dbReference type="Proteomes" id="UP000002534"/>
    </source>
</evidence>
<dbReference type="Gene3D" id="3.10.129.10">
    <property type="entry name" value="Hotdog Thioesterase"/>
    <property type="match status" value="1"/>
</dbReference>
<dbReference type="InterPro" id="IPR029069">
    <property type="entry name" value="HotDog_dom_sf"/>
</dbReference>
<organism evidence="3 4">
    <name type="scientific">Syntrophotalea carbinolica (strain DSM 2380 / NBRC 103641 / GraBd1)</name>
    <name type="common">Pelobacter carbinolicus</name>
    <dbReference type="NCBI Taxonomy" id="338963"/>
    <lineage>
        <taxon>Bacteria</taxon>
        <taxon>Pseudomonadati</taxon>
        <taxon>Thermodesulfobacteriota</taxon>
        <taxon>Desulfuromonadia</taxon>
        <taxon>Desulfuromonadales</taxon>
        <taxon>Syntrophotaleaceae</taxon>
        <taxon>Syntrophotalea</taxon>
    </lineage>
</organism>
<dbReference type="GO" id="GO:0047617">
    <property type="term" value="F:fatty acyl-CoA hydrolase activity"/>
    <property type="evidence" value="ECO:0007669"/>
    <property type="project" value="TreeGrafter"/>
</dbReference>
<sequence length="141" mass="16397">MLKIFHHQFTVPEEALDENGHVNNVVYVQWMQDVALEHSNALGCNSDLYRKLGTLWVARSHYIEYRSPAFAGDRIDLLTWVSDLKRSSSLRKYKWLRTRDQKVLAQAETKWVYVSAKTGRPCTIHDEVMNLFSIVSVDDEP</sequence>
<name>Q3A275_SYNC1</name>
<reference evidence="3 4" key="2">
    <citation type="journal article" date="2012" name="BMC Genomics">
        <title>The genome of Pelobacter carbinolicus reveals surprising metabolic capabilities and physiological features.</title>
        <authorList>
            <person name="Aklujkar M."/>
            <person name="Haveman S.A."/>
            <person name="Didonato R.Jr."/>
            <person name="Chertkov O."/>
            <person name="Han C.S."/>
            <person name="Land M.L."/>
            <person name="Brown P."/>
            <person name="Lovley D.R."/>
        </authorList>
    </citation>
    <scope>NUCLEOTIDE SEQUENCE [LARGE SCALE GENOMIC DNA]</scope>
    <source>
        <strain evidence="4">DSM 2380 / NBRC 103641 / GraBd1</strain>
    </source>
</reference>
<dbReference type="eggNOG" id="COG0824">
    <property type="taxonomic scope" value="Bacteria"/>
</dbReference>
<dbReference type="InterPro" id="IPR050563">
    <property type="entry name" value="4-hydroxybenzoyl-CoA_TE"/>
</dbReference>
<dbReference type="AlphaFoldDB" id="Q3A275"/>
<dbReference type="SUPFAM" id="SSF54637">
    <property type="entry name" value="Thioesterase/thiol ester dehydrase-isomerase"/>
    <property type="match status" value="1"/>
</dbReference>
<dbReference type="CDD" id="cd00586">
    <property type="entry name" value="4HBT"/>
    <property type="match status" value="1"/>
</dbReference>
<dbReference type="Proteomes" id="UP000002534">
    <property type="component" value="Chromosome"/>
</dbReference>
<gene>
    <name evidence="3" type="ordered locus">Pcar_2293</name>
</gene>
<proteinExistence type="inferred from homology"/>
<dbReference type="EMBL" id="CP000142">
    <property type="protein sequence ID" value="ABA89532.2"/>
    <property type="molecule type" value="Genomic_DNA"/>
</dbReference>
<dbReference type="KEGG" id="pca:Pcar_2293"/>
<dbReference type="PANTHER" id="PTHR31793">
    <property type="entry name" value="4-HYDROXYBENZOYL-COA THIOESTERASE FAMILY MEMBER"/>
    <property type="match status" value="1"/>
</dbReference>
<evidence type="ECO:0000313" key="3">
    <source>
        <dbReference type="EMBL" id="ABA89532.2"/>
    </source>
</evidence>
<protein>
    <submittedName>
        <fullName evidence="3">Acyl-CoA thioesterase</fullName>
    </submittedName>
</protein>
<dbReference type="PANTHER" id="PTHR31793:SF27">
    <property type="entry name" value="NOVEL THIOESTERASE SUPERFAMILY DOMAIN AND SAPOSIN A-TYPE DOMAIN CONTAINING PROTEIN (0610012H03RIK)"/>
    <property type="match status" value="1"/>
</dbReference>
<comment type="similarity">
    <text evidence="1">Belongs to the 4-hydroxybenzoyl-CoA thioesterase family.</text>
</comment>
<dbReference type="Pfam" id="PF13279">
    <property type="entry name" value="4HBT_2"/>
    <property type="match status" value="1"/>
</dbReference>
<reference evidence="4" key="1">
    <citation type="submission" date="2005-10" db="EMBL/GenBank/DDBJ databases">
        <title>Complete sequence of Pelobacter carbinolicus DSM 2380.</title>
        <authorList>
            <person name="Copeland A."/>
            <person name="Lucas S."/>
            <person name="Lapidus A."/>
            <person name="Barry K."/>
            <person name="Detter J.C."/>
            <person name="Glavina T."/>
            <person name="Hammon N."/>
            <person name="Israni S."/>
            <person name="Pitluck S."/>
            <person name="Chertkov O."/>
            <person name="Schmutz J."/>
            <person name="Larimer F."/>
            <person name="Land M."/>
            <person name="Kyrpides N."/>
            <person name="Ivanova N."/>
            <person name="Richardson P."/>
        </authorList>
    </citation>
    <scope>NUCLEOTIDE SEQUENCE [LARGE SCALE GENOMIC DNA]</scope>
    <source>
        <strain evidence="4">DSM 2380 / NBRC 103641 / GraBd1</strain>
    </source>
</reference>
<evidence type="ECO:0000256" key="2">
    <source>
        <dbReference type="ARBA" id="ARBA00022801"/>
    </source>
</evidence>
<keyword evidence="2" id="KW-0378">Hydrolase</keyword>
<dbReference type="STRING" id="338963.Pcar_2293"/>
<evidence type="ECO:0000256" key="1">
    <source>
        <dbReference type="ARBA" id="ARBA00005953"/>
    </source>
</evidence>
<keyword evidence="4" id="KW-1185">Reference proteome</keyword>
<dbReference type="OrthoDB" id="9801517at2"/>